<evidence type="ECO:0000313" key="2">
    <source>
        <dbReference type="EMBL" id="AVT42502.1"/>
    </source>
</evidence>
<dbReference type="AlphaFoldDB" id="A0A2R4FYB1"/>
<dbReference type="GO" id="GO:0015031">
    <property type="term" value="P:protein transport"/>
    <property type="evidence" value="ECO:0007669"/>
    <property type="project" value="InterPro"/>
</dbReference>
<dbReference type="SUPFAM" id="SSF53474">
    <property type="entry name" value="alpha/beta-Hydrolases"/>
    <property type="match status" value="1"/>
</dbReference>
<reference evidence="1" key="1">
    <citation type="journal article" date="2018" name="Vet. Microbiol.">
        <title>Proposal of serovars 17 and 18 of Actinobacillus pleuropneumoniae based on serological and genotypic analysis.</title>
        <authorList>
            <person name="Bosse J.T."/>
            <person name="Li Y."/>
            <person name="Sarkoezi R."/>
            <person name="Fodor L."/>
            <person name="Lacouture S."/>
            <person name="Gottschalk M."/>
            <person name="Casas Amoribieta M."/>
            <person name="Angen O."/>
            <person name="Nedbalcova K."/>
            <person name="Holden M.T."/>
            <person name="Maskell D.J."/>
            <person name="Tucker A.W."/>
            <person name="Wren B.W."/>
            <person name="Rycroft A.N."/>
            <person name="Langford P.R."/>
        </authorList>
    </citation>
    <scope>NUCLEOTIDE SEQUENCE</scope>
    <source>
        <strain evidence="1">7311555</strain>
        <strain evidence="2">7603757</strain>
    </source>
</reference>
<dbReference type="InterPro" id="IPR022267">
    <property type="entry name" value="Asp2"/>
</dbReference>
<dbReference type="EMBL" id="MG780424">
    <property type="protein sequence ID" value="AVT42502.1"/>
    <property type="molecule type" value="Genomic_DNA"/>
</dbReference>
<dbReference type="InterPro" id="IPR029058">
    <property type="entry name" value="AB_hydrolase_fold"/>
</dbReference>
<name>A0A2R4FYB1_ACTPL</name>
<sequence length="401" mass="46393">MNNTEVINGIKITYKYQKRKYDTKHVIFIFSGFGGERGITYDFENALAHCPAHIIWIQDSFENAPSYYWCINMDFSYEEAISKFIEHKLEELDLTVNNCTFAGFSKGGSAALYYAIKHNIDNIVITVPQMNVGSYVSNHWKRIAKHMMGNITEKNIHILDRKLITALENDSLTNRNVYLFSSESDIQYATEVKPYLDRFEKYQNFNLFMANSLLVTEHKLVTSYHVPLILGIFYSLAQGAIPHYGICTLSGDRTRGIVPEKPAPVTVLKRFKFSDKLFFPEGLAYMKGVPCAKYGDIQTKLIISNLQNKFIFNLAKDHKPNLTKELYNDSFVNYDKGWFCTLKYSGISLEEILPYKGTYQLSIHIFTKYYDAIANLIRNMKIWYLMKICTLSYSPKEMLLI</sequence>
<evidence type="ECO:0000313" key="1">
    <source>
        <dbReference type="EMBL" id="AVT42491.1"/>
    </source>
</evidence>
<proteinExistence type="predicted"/>
<protein>
    <submittedName>
        <fullName evidence="1">Capsular polysaccharide biosynthesis protein Cps18C</fullName>
    </submittedName>
</protein>
<dbReference type="Gene3D" id="3.40.50.1820">
    <property type="entry name" value="alpha/beta hydrolase"/>
    <property type="match status" value="1"/>
</dbReference>
<organism evidence="1">
    <name type="scientific">Actinobacillus pleuropneumoniae serovar 18</name>
    <dbReference type="NCBI Taxonomy" id="2138312"/>
    <lineage>
        <taxon>Bacteria</taxon>
        <taxon>Pseudomonadati</taxon>
        <taxon>Pseudomonadota</taxon>
        <taxon>Gammaproteobacteria</taxon>
        <taxon>Pasteurellales</taxon>
        <taxon>Pasteurellaceae</taxon>
        <taxon>Actinobacillus</taxon>
    </lineage>
</organism>
<dbReference type="EMBL" id="MG780423">
    <property type="protein sequence ID" value="AVT42491.1"/>
    <property type="molecule type" value="Genomic_DNA"/>
</dbReference>
<accession>A0A2R4FYB1</accession>
<dbReference type="Pfam" id="PF16929">
    <property type="entry name" value="Asp2"/>
    <property type="match status" value="1"/>
</dbReference>
<gene>
    <name evidence="1" type="primary">cps18C</name>
</gene>